<dbReference type="AlphaFoldDB" id="A0A4Q7KE15"/>
<evidence type="ECO:0000313" key="2">
    <source>
        <dbReference type="EMBL" id="RZS32475.1"/>
    </source>
</evidence>
<reference evidence="2 3" key="1">
    <citation type="submission" date="2019-02" db="EMBL/GenBank/DDBJ databases">
        <title>Genomic Encyclopedia of Type Strains, Phase IV (KMG-IV): sequencing the most valuable type-strain genomes for metagenomic binning, comparative biology and taxonomic classification.</title>
        <authorList>
            <person name="Goeker M."/>
        </authorList>
    </citation>
    <scope>NUCLEOTIDE SEQUENCE [LARGE SCALE GENOMIC DNA]</scope>
    <source>
        <strain evidence="2 3">DSM 101727</strain>
    </source>
</reference>
<accession>A0A4Q7KE15</accession>
<feature type="region of interest" description="Disordered" evidence="1">
    <location>
        <begin position="1"/>
        <end position="27"/>
    </location>
</feature>
<proteinExistence type="predicted"/>
<evidence type="ECO:0000313" key="3">
    <source>
        <dbReference type="Proteomes" id="UP000294257"/>
    </source>
</evidence>
<dbReference type="Proteomes" id="UP000294257">
    <property type="component" value="Unassembled WGS sequence"/>
</dbReference>
<organism evidence="2 3">
    <name type="scientific">Herbihabitans rhizosphaerae</name>
    <dbReference type="NCBI Taxonomy" id="1872711"/>
    <lineage>
        <taxon>Bacteria</taxon>
        <taxon>Bacillati</taxon>
        <taxon>Actinomycetota</taxon>
        <taxon>Actinomycetes</taxon>
        <taxon>Pseudonocardiales</taxon>
        <taxon>Pseudonocardiaceae</taxon>
        <taxon>Herbihabitans</taxon>
    </lineage>
</organism>
<evidence type="ECO:0008006" key="4">
    <source>
        <dbReference type="Google" id="ProtNLM"/>
    </source>
</evidence>
<evidence type="ECO:0000256" key="1">
    <source>
        <dbReference type="SAM" id="MobiDB-lite"/>
    </source>
</evidence>
<gene>
    <name evidence="2" type="ORF">EV193_112109</name>
</gene>
<comment type="caution">
    <text evidence="2">The sequence shown here is derived from an EMBL/GenBank/DDBJ whole genome shotgun (WGS) entry which is preliminary data.</text>
</comment>
<keyword evidence="3" id="KW-1185">Reference proteome</keyword>
<sequence>MDPPRPLSGGISTQRTESGPDGDWIVRSVSGSQTTKAYRCPGCDHEINPGTPHVVTWPAEDYGTVEDRRHWHRGCWDARGRRGPTSRRR</sequence>
<dbReference type="EMBL" id="SGWQ01000012">
    <property type="protein sequence ID" value="RZS32475.1"/>
    <property type="molecule type" value="Genomic_DNA"/>
</dbReference>
<protein>
    <recommendedName>
        <fullName evidence="4">ATP/GTP-binding protein</fullName>
    </recommendedName>
</protein>
<name>A0A4Q7KE15_9PSEU</name>